<evidence type="ECO:0000256" key="1">
    <source>
        <dbReference type="SAM" id="MobiDB-lite"/>
    </source>
</evidence>
<dbReference type="Gene3D" id="2.60.120.10">
    <property type="entry name" value="Jelly Rolls"/>
    <property type="match status" value="1"/>
</dbReference>
<organism evidence="2">
    <name type="scientific">Rosellinia necatrix</name>
    <name type="common">White root-rot fungus</name>
    <dbReference type="NCBI Taxonomy" id="77044"/>
    <lineage>
        <taxon>Eukaryota</taxon>
        <taxon>Fungi</taxon>
        <taxon>Dikarya</taxon>
        <taxon>Ascomycota</taxon>
        <taxon>Pezizomycotina</taxon>
        <taxon>Sordariomycetes</taxon>
        <taxon>Xylariomycetidae</taxon>
        <taxon>Xylariales</taxon>
        <taxon>Xylariaceae</taxon>
        <taxon>Rosellinia</taxon>
    </lineage>
</organism>
<sequence>MASAVPPKAPRRITASNLPLSSSDAPHPKAEPAVEIFDDTLKLEPILGGSLVRARVATHKQIPTNNDGLGDLPLDDVPGFGIVMPNGLNMYYLDVAPNTEGTMHRTTSTDYLIVLQGTLSLLTPQTPFNTETGYAEPKETLCQVGDIVVQRGIMHALSNRTDQWVRVVAVVADSAPNRIPIEGSSSSAPHEQRVLDDAWLA</sequence>
<dbReference type="SUPFAM" id="SSF51182">
    <property type="entry name" value="RmlC-like cupins"/>
    <property type="match status" value="1"/>
</dbReference>
<reference evidence="2" key="1">
    <citation type="submission" date="2016-03" db="EMBL/GenBank/DDBJ databases">
        <title>Draft genome sequence of Rosellinia necatrix.</title>
        <authorList>
            <person name="Kanematsu S."/>
        </authorList>
    </citation>
    <scope>NUCLEOTIDE SEQUENCE [LARGE SCALE GENOMIC DNA]</scope>
    <source>
        <strain evidence="2">W97</strain>
    </source>
</reference>
<evidence type="ECO:0000313" key="3">
    <source>
        <dbReference type="Proteomes" id="UP000054516"/>
    </source>
</evidence>
<protein>
    <submittedName>
        <fullName evidence="2">Putative cupin domain-containing protein</fullName>
    </submittedName>
</protein>
<dbReference type="AlphaFoldDB" id="A0A1W2TPA8"/>
<accession>A0A1W2TPA8</accession>
<dbReference type="EMBL" id="DF977487">
    <property type="protein sequence ID" value="GAP90223.1"/>
    <property type="molecule type" value="Genomic_DNA"/>
</dbReference>
<dbReference type="InterPro" id="IPR011051">
    <property type="entry name" value="RmlC_Cupin_sf"/>
</dbReference>
<dbReference type="STRING" id="77044.A0A1W2TPA8"/>
<feature type="region of interest" description="Disordered" evidence="1">
    <location>
        <begin position="1"/>
        <end position="30"/>
    </location>
</feature>
<proteinExistence type="predicted"/>
<dbReference type="CDD" id="cd02231">
    <property type="entry name" value="cupin_BLL6423-like"/>
    <property type="match status" value="1"/>
</dbReference>
<dbReference type="InterPro" id="IPR047142">
    <property type="entry name" value="OryJ/VirC-like"/>
</dbReference>
<feature type="compositionally biased region" description="Polar residues" evidence="1">
    <location>
        <begin position="14"/>
        <end position="24"/>
    </location>
</feature>
<dbReference type="PANTHER" id="PTHR36156">
    <property type="entry name" value="SLR2101 PROTEIN"/>
    <property type="match status" value="1"/>
</dbReference>
<dbReference type="PANTHER" id="PTHR36156:SF2">
    <property type="entry name" value="CUPIN TYPE-2 DOMAIN-CONTAINING PROTEIN"/>
    <property type="match status" value="1"/>
</dbReference>
<dbReference type="Proteomes" id="UP000054516">
    <property type="component" value="Unassembled WGS sequence"/>
</dbReference>
<dbReference type="InterPro" id="IPR014710">
    <property type="entry name" value="RmlC-like_jellyroll"/>
</dbReference>
<dbReference type="OMA" id="MHALSNR"/>
<name>A0A1W2TPA8_ROSNE</name>
<evidence type="ECO:0000313" key="2">
    <source>
        <dbReference type="EMBL" id="GAP90223.1"/>
    </source>
</evidence>
<gene>
    <name evidence="2" type="ORF">SAMD00023353_4200760</name>
</gene>
<dbReference type="OrthoDB" id="5840532at2759"/>
<keyword evidence="3" id="KW-1185">Reference proteome</keyword>